<sequence length="278" mass="29409">MAGERVFPWIITVAVAAATLAVAGGLTVRRDRVEAARLAHSRPQLSPADLEDQKAYAQALAENMAQGRAEEAKLLAQFPDLARRAGDVLFVRGPRGDVASFTDSGFCDGFDQCARWRLAGVVAVGGERLPHLTFTHGEGEAMSVLIGADGRLRVADVGLPLASPDGVWLVFGNESDDGGGVTLYRADGADLVPVASKGASCSPQAWLASDRLRMSCIVDPVGGGRHVEASLARETGDAWTLSYAGGAREPLSAIETEEGDPGDFFEGWSEKGYRRLAR</sequence>
<keyword evidence="1" id="KW-0812">Transmembrane</keyword>
<dbReference type="Proteomes" id="UP000639859">
    <property type="component" value="Unassembled WGS sequence"/>
</dbReference>
<protein>
    <recommendedName>
        <fullName evidence="4">Secreted protein</fullName>
    </recommendedName>
</protein>
<organism evidence="2 3">
    <name type="scientific">Caulobacter hibisci</name>
    <dbReference type="NCBI Taxonomy" id="2035993"/>
    <lineage>
        <taxon>Bacteria</taxon>
        <taxon>Pseudomonadati</taxon>
        <taxon>Pseudomonadota</taxon>
        <taxon>Alphaproteobacteria</taxon>
        <taxon>Caulobacterales</taxon>
        <taxon>Caulobacteraceae</taxon>
        <taxon>Caulobacter</taxon>
    </lineage>
</organism>
<evidence type="ECO:0000313" key="2">
    <source>
        <dbReference type="EMBL" id="MBI1686540.1"/>
    </source>
</evidence>
<keyword evidence="3" id="KW-1185">Reference proteome</keyword>
<proteinExistence type="predicted"/>
<reference evidence="2 3" key="1">
    <citation type="submission" date="2020-11" db="EMBL/GenBank/DDBJ databases">
        <title>genome sequence of strain KACC 18849.</title>
        <authorList>
            <person name="Gao J."/>
            <person name="Zhang X."/>
        </authorList>
    </citation>
    <scope>NUCLEOTIDE SEQUENCE [LARGE SCALE GENOMIC DNA]</scope>
    <source>
        <strain evidence="2 3">KACC 18849</strain>
    </source>
</reference>
<evidence type="ECO:0008006" key="4">
    <source>
        <dbReference type="Google" id="ProtNLM"/>
    </source>
</evidence>
<dbReference type="RefSeq" id="WP_198578426.1">
    <property type="nucleotide sequence ID" value="NZ_JADWOX010000023.1"/>
</dbReference>
<feature type="transmembrane region" description="Helical" evidence="1">
    <location>
        <begin position="6"/>
        <end position="28"/>
    </location>
</feature>
<gene>
    <name evidence="2" type="ORF">I4Q42_22975</name>
</gene>
<evidence type="ECO:0000313" key="3">
    <source>
        <dbReference type="Proteomes" id="UP000639859"/>
    </source>
</evidence>
<keyword evidence="1" id="KW-0472">Membrane</keyword>
<name>A0ABS0T3T3_9CAUL</name>
<comment type="caution">
    <text evidence="2">The sequence shown here is derived from an EMBL/GenBank/DDBJ whole genome shotgun (WGS) entry which is preliminary data.</text>
</comment>
<accession>A0ABS0T3T3</accession>
<evidence type="ECO:0000256" key="1">
    <source>
        <dbReference type="SAM" id="Phobius"/>
    </source>
</evidence>
<keyword evidence="1" id="KW-1133">Transmembrane helix</keyword>
<dbReference type="EMBL" id="JADWOX010000023">
    <property type="protein sequence ID" value="MBI1686540.1"/>
    <property type="molecule type" value="Genomic_DNA"/>
</dbReference>